<sequence length="292" mass="32171">MSRWDGIDEFVATAEAESFSRAARRLGLSTSGVSRAVATLEERLQTRLLYRTTRRVSLTDAGRAFLARARRLIAERDEALASVGEDDGDPRGLLRMTCSTAYGERFVVPAVNRFMLSHPKLALEIDLDDAVRDIVSEGFDLAIRFGRLTDSRLIAKRLASRTRRLCAAPSYLTRAGAPRSIADLAAHTCILGAADTWPFRDGEREIAFKPQGRWRCNSGQAVLDAALLGLGVCQLPNFYVDAAISDGRLVPLLEANRPEDEGVWAVYPHLRLLPAKVRLLVEHLEEALSGQG</sequence>
<dbReference type="FunFam" id="3.40.190.290:FF:000001">
    <property type="entry name" value="Transcriptional regulator, LysR family"/>
    <property type="match status" value="1"/>
</dbReference>
<evidence type="ECO:0000256" key="4">
    <source>
        <dbReference type="ARBA" id="ARBA00023163"/>
    </source>
</evidence>
<dbReference type="SMR" id="A0A0H3C9I0"/>
<evidence type="ECO:0000313" key="6">
    <source>
        <dbReference type="EMBL" id="ACL96067.1"/>
    </source>
</evidence>
<dbReference type="EMBL" id="CP001340">
    <property type="protein sequence ID" value="ACL96067.1"/>
    <property type="molecule type" value="Genomic_DNA"/>
</dbReference>
<dbReference type="RefSeq" id="WP_010920374.1">
    <property type="nucleotide sequence ID" value="NC_011916.1"/>
</dbReference>
<dbReference type="InterPro" id="IPR005119">
    <property type="entry name" value="LysR_subst-bd"/>
</dbReference>
<evidence type="ECO:0000313" key="7">
    <source>
        <dbReference type="Proteomes" id="UP000001364"/>
    </source>
</evidence>
<name>A0A0H3C9I0_CAUVN</name>
<evidence type="ECO:0000256" key="1">
    <source>
        <dbReference type="ARBA" id="ARBA00009437"/>
    </source>
</evidence>
<dbReference type="InterPro" id="IPR058163">
    <property type="entry name" value="LysR-type_TF_proteobact-type"/>
</dbReference>
<comment type="similarity">
    <text evidence="1">Belongs to the LysR transcriptional regulatory family.</text>
</comment>
<protein>
    <submittedName>
        <fullName evidence="6">LysR-family transcriptional regulator</fullName>
    </submittedName>
</protein>
<dbReference type="Pfam" id="PF03466">
    <property type="entry name" value="LysR_substrate"/>
    <property type="match status" value="1"/>
</dbReference>
<evidence type="ECO:0000256" key="2">
    <source>
        <dbReference type="ARBA" id="ARBA00023015"/>
    </source>
</evidence>
<organism evidence="6 7">
    <name type="scientific">Caulobacter vibrioides (strain NA1000 / CB15N)</name>
    <name type="common">Caulobacter crescentus</name>
    <dbReference type="NCBI Taxonomy" id="565050"/>
    <lineage>
        <taxon>Bacteria</taxon>
        <taxon>Pseudomonadati</taxon>
        <taxon>Pseudomonadota</taxon>
        <taxon>Alphaproteobacteria</taxon>
        <taxon>Caulobacterales</taxon>
        <taxon>Caulobacteraceae</taxon>
        <taxon>Caulobacter</taxon>
    </lineage>
</organism>
<dbReference type="PhylomeDB" id="A0A0H3C9I0"/>
<dbReference type="InterPro" id="IPR036390">
    <property type="entry name" value="WH_DNA-bd_sf"/>
</dbReference>
<dbReference type="FunFam" id="1.10.10.10:FF:000001">
    <property type="entry name" value="LysR family transcriptional regulator"/>
    <property type="match status" value="1"/>
</dbReference>
<dbReference type="OrthoDB" id="9813056at2"/>
<keyword evidence="2" id="KW-0805">Transcription regulation</keyword>
<dbReference type="PROSITE" id="PS50931">
    <property type="entry name" value="HTH_LYSR"/>
    <property type="match status" value="1"/>
</dbReference>
<keyword evidence="7" id="KW-1185">Reference proteome</keyword>
<dbReference type="HOGENOM" id="CLU_039613_16_2_5"/>
<dbReference type="SUPFAM" id="SSF53850">
    <property type="entry name" value="Periplasmic binding protein-like II"/>
    <property type="match status" value="1"/>
</dbReference>
<evidence type="ECO:0000259" key="5">
    <source>
        <dbReference type="PROSITE" id="PS50931"/>
    </source>
</evidence>
<dbReference type="InterPro" id="IPR000847">
    <property type="entry name" value="LysR_HTH_N"/>
</dbReference>
<dbReference type="GO" id="GO:0006351">
    <property type="term" value="P:DNA-templated transcription"/>
    <property type="evidence" value="ECO:0007669"/>
    <property type="project" value="TreeGrafter"/>
</dbReference>
<accession>A0A0H3C9I0</accession>
<keyword evidence="3" id="KW-0238">DNA-binding</keyword>
<dbReference type="PANTHER" id="PTHR30537">
    <property type="entry name" value="HTH-TYPE TRANSCRIPTIONAL REGULATOR"/>
    <property type="match status" value="1"/>
</dbReference>
<keyword evidence="4" id="KW-0804">Transcription</keyword>
<dbReference type="PANTHER" id="PTHR30537:SF10">
    <property type="entry name" value="TRANSCRIPTIONAL REGULATOR-RELATED"/>
    <property type="match status" value="1"/>
</dbReference>
<dbReference type="SUPFAM" id="SSF46785">
    <property type="entry name" value="Winged helix' DNA-binding domain"/>
    <property type="match status" value="1"/>
</dbReference>
<dbReference type="GO" id="GO:0003700">
    <property type="term" value="F:DNA-binding transcription factor activity"/>
    <property type="evidence" value="ECO:0007669"/>
    <property type="project" value="InterPro"/>
</dbReference>
<dbReference type="RefSeq" id="YP_002517975.1">
    <property type="nucleotide sequence ID" value="NC_011916.1"/>
</dbReference>
<dbReference type="KEGG" id="ccs:CCNA_02602"/>
<dbReference type="Gene3D" id="1.10.10.10">
    <property type="entry name" value="Winged helix-like DNA-binding domain superfamily/Winged helix DNA-binding domain"/>
    <property type="match status" value="1"/>
</dbReference>
<gene>
    <name evidence="6" type="ordered locus">CCNA_02602</name>
</gene>
<dbReference type="PATRIC" id="fig|565050.3.peg.2551"/>
<dbReference type="GeneID" id="7332952"/>
<dbReference type="Proteomes" id="UP000001364">
    <property type="component" value="Chromosome"/>
</dbReference>
<proteinExistence type="inferred from homology"/>
<dbReference type="InterPro" id="IPR036388">
    <property type="entry name" value="WH-like_DNA-bd_sf"/>
</dbReference>
<reference evidence="6 7" key="1">
    <citation type="journal article" date="2010" name="J. Bacteriol.">
        <title>The genetic basis of laboratory adaptation in Caulobacter crescentus.</title>
        <authorList>
            <person name="Marks M.E."/>
            <person name="Castro-Rojas C.M."/>
            <person name="Teiling C."/>
            <person name="Du L."/>
            <person name="Kapatral V."/>
            <person name="Walunas T.L."/>
            <person name="Crosson S."/>
        </authorList>
    </citation>
    <scope>NUCLEOTIDE SEQUENCE [LARGE SCALE GENOMIC DNA]</scope>
    <source>
        <strain evidence="7">NA1000 / CB15N</strain>
    </source>
</reference>
<dbReference type="Pfam" id="PF00126">
    <property type="entry name" value="HTH_1"/>
    <property type="match status" value="1"/>
</dbReference>
<dbReference type="Gene3D" id="3.40.190.290">
    <property type="match status" value="1"/>
</dbReference>
<dbReference type="AlphaFoldDB" id="A0A0H3C9I0"/>
<evidence type="ECO:0000256" key="3">
    <source>
        <dbReference type="ARBA" id="ARBA00023125"/>
    </source>
</evidence>
<dbReference type="GO" id="GO:0043565">
    <property type="term" value="F:sequence-specific DNA binding"/>
    <property type="evidence" value="ECO:0007669"/>
    <property type="project" value="TreeGrafter"/>
</dbReference>
<feature type="domain" description="HTH lysR-type" evidence="5">
    <location>
        <begin position="10"/>
        <end position="59"/>
    </location>
</feature>